<comment type="subcellular location">
    <subcellularLocation>
        <location evidence="1">Membrane</location>
        <topology evidence="1">Multi-pass membrane protein</topology>
    </subcellularLocation>
</comment>
<organism evidence="7 8">
    <name type="scientific">candidate division TA06 bacterium DG_26</name>
    <dbReference type="NCBI Taxonomy" id="1703771"/>
    <lineage>
        <taxon>Bacteria</taxon>
        <taxon>Bacteria division TA06</taxon>
    </lineage>
</organism>
<evidence type="ECO:0000259" key="6">
    <source>
        <dbReference type="Pfam" id="PF04893"/>
    </source>
</evidence>
<reference evidence="7 8" key="1">
    <citation type="journal article" date="2015" name="Microbiome">
        <title>Genomic resolution of linkages in carbon, nitrogen, and sulfur cycling among widespread estuary sediment bacteria.</title>
        <authorList>
            <person name="Baker B.J."/>
            <person name="Lazar C.S."/>
            <person name="Teske A.P."/>
            <person name="Dick G.J."/>
        </authorList>
    </citation>
    <scope>NUCLEOTIDE SEQUENCE [LARGE SCALE GENOMIC DNA]</scope>
    <source>
        <strain evidence="7">DG_26</strain>
    </source>
</reference>
<evidence type="ECO:0000313" key="8">
    <source>
        <dbReference type="Proteomes" id="UP000051124"/>
    </source>
</evidence>
<feature type="domain" description="Yip1" evidence="6">
    <location>
        <begin position="44"/>
        <end position="175"/>
    </location>
</feature>
<dbReference type="Proteomes" id="UP000051124">
    <property type="component" value="Unassembled WGS sequence"/>
</dbReference>
<feature type="transmembrane region" description="Helical" evidence="5">
    <location>
        <begin position="86"/>
        <end position="104"/>
    </location>
</feature>
<dbReference type="EMBL" id="LIZT01000095">
    <property type="protein sequence ID" value="KPJ48810.1"/>
    <property type="molecule type" value="Genomic_DNA"/>
</dbReference>
<feature type="transmembrane region" description="Helical" evidence="5">
    <location>
        <begin position="45"/>
        <end position="74"/>
    </location>
</feature>
<dbReference type="InterPro" id="IPR006977">
    <property type="entry name" value="Yip1_dom"/>
</dbReference>
<protein>
    <recommendedName>
        <fullName evidence="6">Yip1 domain-containing protein</fullName>
    </recommendedName>
</protein>
<keyword evidence="4 5" id="KW-0472">Membrane</keyword>
<accession>A0A0S7WF71</accession>
<feature type="non-terminal residue" evidence="7">
    <location>
        <position position="1"/>
    </location>
</feature>
<feature type="transmembrane region" description="Helical" evidence="5">
    <location>
        <begin position="164"/>
        <end position="186"/>
    </location>
</feature>
<dbReference type="GO" id="GO:0016020">
    <property type="term" value="C:membrane"/>
    <property type="evidence" value="ECO:0007669"/>
    <property type="project" value="UniProtKB-SubCell"/>
</dbReference>
<name>A0A0S7WF71_UNCT6</name>
<keyword evidence="2 5" id="KW-0812">Transmembrane</keyword>
<evidence type="ECO:0000256" key="4">
    <source>
        <dbReference type="ARBA" id="ARBA00023136"/>
    </source>
</evidence>
<dbReference type="AlphaFoldDB" id="A0A0S7WF71"/>
<gene>
    <name evidence="7" type="ORF">AMJ40_06860</name>
</gene>
<comment type="caution">
    <text evidence="7">The sequence shown here is derived from an EMBL/GenBank/DDBJ whole genome shotgun (WGS) entry which is preliminary data.</text>
</comment>
<sequence>SVLAVFLTYSPIIKVEQMRRFEDSSRFTQEQIEEMKKGFEGNRGLIIALAGTVVVAPIALLMVSAILFGVFSLIGGEGKYKKVLSVYSYSSLIAVLSIVIKTPLQLAKGSSQVYTSAALAVPGLSPQSTLFRILNSFDIFTLWQLWAVILGLATIYGFTTKKSAMGVLSIWAIWVVLKVGLGAVFARMS</sequence>
<evidence type="ECO:0000256" key="2">
    <source>
        <dbReference type="ARBA" id="ARBA00022692"/>
    </source>
</evidence>
<evidence type="ECO:0000256" key="5">
    <source>
        <dbReference type="SAM" id="Phobius"/>
    </source>
</evidence>
<feature type="transmembrane region" description="Helical" evidence="5">
    <location>
        <begin position="139"/>
        <end position="158"/>
    </location>
</feature>
<evidence type="ECO:0000256" key="1">
    <source>
        <dbReference type="ARBA" id="ARBA00004141"/>
    </source>
</evidence>
<keyword evidence="3 5" id="KW-1133">Transmembrane helix</keyword>
<evidence type="ECO:0000313" key="7">
    <source>
        <dbReference type="EMBL" id="KPJ48810.1"/>
    </source>
</evidence>
<proteinExistence type="predicted"/>
<dbReference type="Pfam" id="PF04893">
    <property type="entry name" value="Yip1"/>
    <property type="match status" value="1"/>
</dbReference>
<evidence type="ECO:0000256" key="3">
    <source>
        <dbReference type="ARBA" id="ARBA00022989"/>
    </source>
</evidence>